<dbReference type="GO" id="GO:0005789">
    <property type="term" value="C:endoplasmic reticulum membrane"/>
    <property type="evidence" value="ECO:0007669"/>
    <property type="project" value="TreeGrafter"/>
</dbReference>
<keyword evidence="5 7" id="KW-1133">Transmembrane helix</keyword>
<reference evidence="8 9" key="1">
    <citation type="journal article" date="2018" name="Nat. Ecol. Evol.">
        <title>Pezizomycetes genomes reveal the molecular basis of ectomycorrhizal truffle lifestyle.</title>
        <authorList>
            <person name="Murat C."/>
            <person name="Payen T."/>
            <person name="Noel B."/>
            <person name="Kuo A."/>
            <person name="Morin E."/>
            <person name="Chen J."/>
            <person name="Kohler A."/>
            <person name="Krizsan K."/>
            <person name="Balestrini R."/>
            <person name="Da Silva C."/>
            <person name="Montanini B."/>
            <person name="Hainaut M."/>
            <person name="Levati E."/>
            <person name="Barry K.W."/>
            <person name="Belfiori B."/>
            <person name="Cichocki N."/>
            <person name="Clum A."/>
            <person name="Dockter R.B."/>
            <person name="Fauchery L."/>
            <person name="Guy J."/>
            <person name="Iotti M."/>
            <person name="Le Tacon F."/>
            <person name="Lindquist E.A."/>
            <person name="Lipzen A."/>
            <person name="Malagnac F."/>
            <person name="Mello A."/>
            <person name="Molinier V."/>
            <person name="Miyauchi S."/>
            <person name="Poulain J."/>
            <person name="Riccioni C."/>
            <person name="Rubini A."/>
            <person name="Sitrit Y."/>
            <person name="Splivallo R."/>
            <person name="Traeger S."/>
            <person name="Wang M."/>
            <person name="Zifcakova L."/>
            <person name="Wipf D."/>
            <person name="Zambonelli A."/>
            <person name="Paolocci F."/>
            <person name="Nowrousian M."/>
            <person name="Ottonello S."/>
            <person name="Baldrian P."/>
            <person name="Spatafora J.W."/>
            <person name="Henrissat B."/>
            <person name="Nagy L.G."/>
            <person name="Aury J.M."/>
            <person name="Wincker P."/>
            <person name="Grigoriev I.V."/>
            <person name="Bonfante P."/>
            <person name="Martin F.M."/>
        </authorList>
    </citation>
    <scope>NUCLEOTIDE SEQUENCE [LARGE SCALE GENOMIC DNA]</scope>
    <source>
        <strain evidence="8 9">CCBAS932</strain>
    </source>
</reference>
<evidence type="ECO:0000256" key="6">
    <source>
        <dbReference type="ARBA" id="ARBA00023136"/>
    </source>
</evidence>
<dbReference type="STRING" id="1392247.A0A3N4L4E9"/>
<proteinExistence type="predicted"/>
<keyword evidence="3" id="KW-0762">Sugar transport</keyword>
<dbReference type="PANTHER" id="PTHR10778">
    <property type="entry name" value="SOLUTE CARRIER FAMILY 35 MEMBER B"/>
    <property type="match status" value="1"/>
</dbReference>
<dbReference type="FunCoup" id="A0A3N4L4E9">
    <property type="interactions" value="152"/>
</dbReference>
<keyword evidence="9" id="KW-1185">Reference proteome</keyword>
<dbReference type="EMBL" id="ML119105">
    <property type="protein sequence ID" value="RPB17703.1"/>
    <property type="molecule type" value="Genomic_DNA"/>
</dbReference>
<evidence type="ECO:0000256" key="1">
    <source>
        <dbReference type="ARBA" id="ARBA00004127"/>
    </source>
</evidence>
<dbReference type="GO" id="GO:0005464">
    <property type="term" value="F:UDP-xylose transmembrane transporter activity"/>
    <property type="evidence" value="ECO:0007669"/>
    <property type="project" value="TreeGrafter"/>
</dbReference>
<dbReference type="OrthoDB" id="999962at2759"/>
<gene>
    <name evidence="8" type="ORF">P167DRAFT_569438</name>
</gene>
<dbReference type="InterPro" id="IPR013657">
    <property type="entry name" value="SCL35B1-4/HUT1"/>
</dbReference>
<evidence type="ECO:0000256" key="4">
    <source>
        <dbReference type="ARBA" id="ARBA00022692"/>
    </source>
</evidence>
<dbReference type="GO" id="GO:0000139">
    <property type="term" value="C:Golgi membrane"/>
    <property type="evidence" value="ECO:0007669"/>
    <property type="project" value="TreeGrafter"/>
</dbReference>
<name>A0A3N4L4E9_9PEZI</name>
<keyword evidence="2" id="KW-0813">Transport</keyword>
<protein>
    <submittedName>
        <fullName evidence="8">UAA transporter</fullName>
    </submittedName>
</protein>
<evidence type="ECO:0000313" key="8">
    <source>
        <dbReference type="EMBL" id="RPB17703.1"/>
    </source>
</evidence>
<dbReference type="AlphaFoldDB" id="A0A3N4L4E9"/>
<accession>A0A3N4L4E9</accession>
<sequence>MAKGRATSSEPAADINKIDARARLDGATSGGGVSTLSALAQATVPAWVQTAVMVSLIFGGCCSNDEGDAEVEEEEAKPTAAPAQQVFALEAIIKTEPQSGHLLTFAQFLFVALEGLHHHFDRHSPTLLKKNAVPLYRWAVQILLYFSVSVLNNYAFGFRISVPVHIILRSGGSMTTLVVGWVFGKRYTRMQLLSVLILTLGIALCAYSDNPPPPPSTSPTPTSTSTYITGLLILLLAQVLSAFMGLYIERTYHTFGHHPREGLFYSHFLSLPLFLPLLPSIRAQWNRLGGLRWYLLANAATHYVCSRGVNLLAARSSALTVTVVLNVRKLVSVVVSVWVFGNVLGWGVGLGAAVVFAGGGLYALEGQRVKREKAAAAGGKKVD</sequence>
<dbReference type="Pfam" id="PF08449">
    <property type="entry name" value="UAA"/>
    <property type="match status" value="1"/>
</dbReference>
<feature type="transmembrane region" description="Helical" evidence="7">
    <location>
        <begin position="262"/>
        <end position="281"/>
    </location>
</feature>
<keyword evidence="6 7" id="KW-0472">Membrane</keyword>
<dbReference type="SUPFAM" id="SSF103481">
    <property type="entry name" value="Multidrug resistance efflux transporter EmrE"/>
    <property type="match status" value="1"/>
</dbReference>
<feature type="transmembrane region" description="Helical" evidence="7">
    <location>
        <begin position="190"/>
        <end position="207"/>
    </location>
</feature>
<feature type="transmembrane region" description="Helical" evidence="7">
    <location>
        <begin position="162"/>
        <end position="183"/>
    </location>
</feature>
<evidence type="ECO:0000256" key="2">
    <source>
        <dbReference type="ARBA" id="ARBA00022448"/>
    </source>
</evidence>
<evidence type="ECO:0000256" key="3">
    <source>
        <dbReference type="ARBA" id="ARBA00022597"/>
    </source>
</evidence>
<evidence type="ECO:0000313" key="9">
    <source>
        <dbReference type="Proteomes" id="UP000277580"/>
    </source>
</evidence>
<feature type="transmembrane region" description="Helical" evidence="7">
    <location>
        <begin position="227"/>
        <end position="250"/>
    </location>
</feature>
<dbReference type="GO" id="GO:0005462">
    <property type="term" value="F:UDP-N-acetylglucosamine transmembrane transporter activity"/>
    <property type="evidence" value="ECO:0007669"/>
    <property type="project" value="TreeGrafter"/>
</dbReference>
<feature type="transmembrane region" description="Helical" evidence="7">
    <location>
        <begin position="346"/>
        <end position="364"/>
    </location>
</feature>
<dbReference type="InterPro" id="IPR037185">
    <property type="entry name" value="EmrE-like"/>
</dbReference>
<dbReference type="PANTHER" id="PTHR10778:SF4">
    <property type="entry name" value="NUCLEOTIDE SUGAR TRANSPORTER SLC35B4"/>
    <property type="match status" value="1"/>
</dbReference>
<feature type="transmembrane region" description="Helical" evidence="7">
    <location>
        <begin position="135"/>
        <end position="156"/>
    </location>
</feature>
<evidence type="ECO:0000256" key="7">
    <source>
        <dbReference type="SAM" id="Phobius"/>
    </source>
</evidence>
<evidence type="ECO:0000256" key="5">
    <source>
        <dbReference type="ARBA" id="ARBA00022989"/>
    </source>
</evidence>
<keyword evidence="4 7" id="KW-0812">Transmembrane</keyword>
<dbReference type="InParanoid" id="A0A3N4L4E9"/>
<organism evidence="8 9">
    <name type="scientific">Morchella conica CCBAS932</name>
    <dbReference type="NCBI Taxonomy" id="1392247"/>
    <lineage>
        <taxon>Eukaryota</taxon>
        <taxon>Fungi</taxon>
        <taxon>Dikarya</taxon>
        <taxon>Ascomycota</taxon>
        <taxon>Pezizomycotina</taxon>
        <taxon>Pezizomycetes</taxon>
        <taxon>Pezizales</taxon>
        <taxon>Morchellaceae</taxon>
        <taxon>Morchella</taxon>
    </lineage>
</organism>
<comment type="subcellular location">
    <subcellularLocation>
        <location evidence="1">Endomembrane system</location>
        <topology evidence="1">Multi-pass membrane protein</topology>
    </subcellularLocation>
</comment>
<dbReference type="Proteomes" id="UP000277580">
    <property type="component" value="Unassembled WGS sequence"/>
</dbReference>